<dbReference type="Pfam" id="PF00946">
    <property type="entry name" value="Mononeg_RNA_pol"/>
    <property type="match status" value="1"/>
</dbReference>
<dbReference type="GO" id="GO:0005524">
    <property type="term" value="F:ATP binding"/>
    <property type="evidence" value="ECO:0007669"/>
    <property type="project" value="UniProtKB-KW"/>
</dbReference>
<evidence type="ECO:0000256" key="23">
    <source>
        <dbReference type="ARBA" id="ARBA00031012"/>
    </source>
</evidence>
<keyword evidence="11" id="KW-0547">Nucleotide-binding</keyword>
<dbReference type="EC" id="2.7.7.88" evidence="4"/>
<evidence type="ECO:0000256" key="9">
    <source>
        <dbReference type="ARBA" id="ARBA00022691"/>
    </source>
</evidence>
<evidence type="ECO:0000256" key="6">
    <source>
        <dbReference type="ARBA" id="ARBA00022603"/>
    </source>
</evidence>
<keyword evidence="12" id="KW-0378">Hydrolase</keyword>
<evidence type="ECO:0000256" key="25">
    <source>
        <dbReference type="ARBA" id="ARBA00047370"/>
    </source>
</evidence>
<evidence type="ECO:0000256" key="18">
    <source>
        <dbReference type="ARBA" id="ARBA00023268"/>
    </source>
</evidence>
<keyword evidence="13" id="KW-0067">ATP-binding</keyword>
<accession>R4WAJ5</accession>
<dbReference type="InterPro" id="IPR025786">
    <property type="entry name" value="Mononega_L_MeTrfase"/>
</dbReference>
<keyword evidence="6" id="KW-0489">Methyltransferase</keyword>
<sequence length="2089" mass="239748">MDYMAFCTGGAGDGETDVKANDKFDNLPDYHLRNPLHPMKYLYTEANRSPIRIRKSLSSLRSHKKTLTEGSPEDLITSMGDLIPIANRSKLYTGLGDIIMRLTLDEEALPQLNGLHMEHLITEITPEMNLYLWDCMRFWGDVLLTMNAMSSRRPAPSCSVELQFGCRGIHMNDGVTCYITGSVIAMESADDSKGLICYDADWIRMASDVWTQRFLLNLSTLIGNKLNSVVYPKWALVKDLIEWGDTVLKICGNEGYKLIKNYEAICIGELLSRGDPDSIVDNFRFLNNTVSDLYLESHIFGSKAEELIQILRGHASPHHITQVYGLHRLWGHPIVDNRKGMEKVKIIGRKEVTRDINIGKIASRYFKINFCKEYRKKYRKYPNIQPSESNLGKLINSNDPGALSVSHVDEQEWDEINFGKTFVIPETFNLSMIVSDKAISLTRSELVKNVRSKKSVMNPEKRRGVLRWINDVTLNPKEFLQKVNDGQMEDDHKIIGLTPKERELNPTPRMFALMSHPLRIYVVVTEQMLSEHILPMFPQITMTDSLLDLTKKTYSIARRQSPTLKLPSKGKLWASRTVCMSLDFEKWNGHMRKESTEPIFTCLGDLFGMKELYNVTYDLFSESYLYLADGSYVPIVKNGELIEEGTLSFSGHKGGMEGLRQKGWTIFTVCCLDMICSKYNCTYKIMGMGDNQVLQITVFTYSVDGAGVATDKGKREMRGIIYTLFDDLVSTFGKLGLPLKPLETWMSEDLHLYGKYPVWRGVPLCMDLKKIMRMFAYSNDDIMTLENALGTIYGNAASATQGTCFCLLPYIVGIMMSSLCVMDFMDYHPFLGEGLNKHMASDMAWNLSGKDIKTSKIKIGEHGMNNSMIRLMIQIVPRTLGGYNSLNMYELMMRGFPDNLSRDLSYIYKILMGSPPGFENCLKNWLAPLYMPTKNYQLLIEDVSSVNVISPRTPLAGIKQTVEKFISDPKRIRNPEFRGLMSGKIRDQAQELAASLCEGDDLHIRLLHDIYEATIIGYIDSILSKVTKSSTIQRLAVSKSKFDSMSAVYKDEINCFRFFLWRCSVRSDEAISPCPTTHAKKMREKSWGKNLRGITTPFPMSYLARTECGENKLCNCEDGYISVHFPDKQINEYMWNTSIGRNPPYLGSMTKEKVITGLVGKAYSSEPLIRRPLRLMRVINWYVPPSSNTADVIRSTVRAVTDTDPDHHEGKVEGTAGAEVHRYRDTSLKHGALTSSNYLYPTRYHISTDHFTRYSKGGENYDVHFQACLCSIVEQTNIWISDQNRQCNPISKFQHYKQSCYECVNIVDETFIDIPDKRTSDLIPHRKENNYLYVKEDQMQDTLAYSPLISLKLTYLTNQMYQLMEASTKYRWLVETIADLVASDICSGNQNESFFSTGLTDVKSYERTMFLKINPKDLFFSVLNRLRTFARWKCASTKVSRMPTIKDIQRYLESYLVRVESDCMSGLSMFYGWEETYKKMNFHRAIILPNTVPASLFSSCESVRKTLIGMMVDEDAYMARENYYIPEDTKNNRFIIKLMISDYITTKTRCEPCILTVFNTESSTLLESLYSLVCSEGHMVFQEKMKIYQSHVTIERLRKDCASGMESKKTSFARTDLIPLPQNTVADLINFDRMRQRQINWGSALALSPPGSKVMSDGQSYTNQTSLRKIYSLPTSANYKYMELFSRYLPLIKGKNTFLVGDGLGSTSLLLSDMTGNNILVSTLLETDDAMPQSYPHLMQPIAVRESKTNVDRKTMINRVNDLSSESWAKDWKDAASNCEIVVSDIEILGKRNCFQRDNVLNKILTLKDWDFAIIKDYIFSIEELYDRLRYILSKVKGKMTLVSLGSKTPGVPEVWWVIRKTDHSRTVQLSYDPRSIKEEWNDAMYMLEDLDRDGVPKYIMDDMNERLFINNGLDTMHNIVRYWSTLPMVGNALPKKGNFTDLFYRLSSGKRPAIIHVERENKQLRMYVKDHYKIREVLFGMAVAMLANIKDREKILNESEQWILEWELGKESSDWYPYLYRSDDSLSSKINVNDYIPYLSCMMIRDRLSFGKFGKSIRFKNENMKKKDVFFPISATANLKVKPYKKNR</sequence>
<evidence type="ECO:0000256" key="7">
    <source>
        <dbReference type="ARBA" id="ARBA00022664"/>
    </source>
</evidence>
<reference evidence="29 30" key="1">
    <citation type="journal article" date="2013" name="J. Gen. Virol.">
        <title>Genetic characterization of novel putative rhabdovirus and dsRNA virus from Japanese persimmon.</title>
        <authorList>
            <person name="Ito T."/>
            <person name="Suzaki K."/>
            <person name="Nakano M."/>
        </authorList>
    </citation>
    <scope>NUCLEOTIDE SEQUENCE [LARGE SCALE GENOMIC DNA]</scope>
    <source>
        <strain evidence="30">persimmon isolate</strain>
    </source>
</reference>
<evidence type="ECO:0000256" key="13">
    <source>
        <dbReference type="ARBA" id="ARBA00022840"/>
    </source>
</evidence>
<evidence type="ECO:0000256" key="1">
    <source>
        <dbReference type="ARBA" id="ARBA00004192"/>
    </source>
</evidence>
<evidence type="ECO:0000256" key="8">
    <source>
        <dbReference type="ARBA" id="ARBA00022679"/>
    </source>
</evidence>
<keyword evidence="10" id="KW-0548">Nucleotidyltransferase</keyword>
<dbReference type="GeneID" id="13436204"/>
<comment type="catalytic activity">
    <reaction evidence="24">
        <text>a 5'-end (5'-triphosphoguanosine)-adenylyl-adenylyl-cytidylyl-adenosine in mRNA + S-adenosyl-L-methionine = a 5'-end (5'-triphosphoguanosine)-(2'-O-methyladenylyl)-adenylyl-cytidylyl-adenosine in mRNA + S-adenosyl-L-homocysteine + H(+)</text>
        <dbReference type="Rhea" id="RHEA:65380"/>
        <dbReference type="Rhea" id="RHEA-COMP:16797"/>
        <dbReference type="Rhea" id="RHEA-COMP:16801"/>
        <dbReference type="ChEBI" id="CHEBI:15378"/>
        <dbReference type="ChEBI" id="CHEBI:57856"/>
        <dbReference type="ChEBI" id="CHEBI:59789"/>
        <dbReference type="ChEBI" id="CHEBI:156482"/>
        <dbReference type="ChEBI" id="CHEBI:156484"/>
    </reaction>
</comment>
<keyword evidence="17" id="KW-1035">Host cytoplasm</keyword>
<comment type="catalytic activity">
    <reaction evidence="26">
        <text>GTP + H2O = GDP + phosphate + H(+)</text>
        <dbReference type="Rhea" id="RHEA:19669"/>
        <dbReference type="ChEBI" id="CHEBI:15377"/>
        <dbReference type="ChEBI" id="CHEBI:15378"/>
        <dbReference type="ChEBI" id="CHEBI:37565"/>
        <dbReference type="ChEBI" id="CHEBI:43474"/>
        <dbReference type="ChEBI" id="CHEBI:58189"/>
    </reaction>
</comment>
<evidence type="ECO:0000313" key="29">
    <source>
        <dbReference type="EMBL" id="BAM36035.2"/>
    </source>
</evidence>
<keyword evidence="14" id="KW-0946">Virion</keyword>
<evidence type="ECO:0000256" key="21">
    <source>
        <dbReference type="ARBA" id="ARBA00026099"/>
    </source>
</evidence>
<evidence type="ECO:0000256" key="11">
    <source>
        <dbReference type="ARBA" id="ARBA00022741"/>
    </source>
</evidence>
<feature type="domain" description="Mononegavirus-type SAM-dependent 2'-O-MTase" evidence="28">
    <location>
        <begin position="1669"/>
        <end position="1858"/>
    </location>
</feature>
<keyword evidence="15" id="KW-0693">Viral RNA replication</keyword>
<evidence type="ECO:0000256" key="17">
    <source>
        <dbReference type="ARBA" id="ARBA00023200"/>
    </source>
</evidence>
<evidence type="ECO:0000256" key="14">
    <source>
        <dbReference type="ARBA" id="ARBA00022844"/>
    </source>
</evidence>
<evidence type="ECO:0000256" key="2">
    <source>
        <dbReference type="ARBA" id="ARBA00004328"/>
    </source>
</evidence>
<organism evidence="29 30">
    <name type="scientific">Persimmon virus A</name>
    <dbReference type="NCBI Taxonomy" id="1211480"/>
    <lineage>
        <taxon>Viruses</taxon>
        <taxon>Riboviria</taxon>
        <taxon>Orthornavirae</taxon>
        <taxon>Negarnaviricota</taxon>
        <taxon>Haploviricotina</taxon>
        <taxon>Monjiviricetes</taxon>
        <taxon>Mononegavirales</taxon>
        <taxon>Rhabdoviridae</taxon>
        <taxon>Betarhabdovirinae</taxon>
        <taxon>Alphacytorhabdovirus</taxon>
        <taxon>Alphacytorhabdovirus persimmon</taxon>
        <taxon>Cytorhabdovirus persimmon</taxon>
    </lineage>
</organism>
<proteinExistence type="predicted"/>
<keyword evidence="9" id="KW-0949">S-adenosyl-L-methionine</keyword>
<dbReference type="GO" id="GO:0003968">
    <property type="term" value="F:RNA-directed RNA polymerase activity"/>
    <property type="evidence" value="ECO:0007669"/>
    <property type="project" value="UniProtKB-KW"/>
</dbReference>
<dbReference type="Pfam" id="PF14318">
    <property type="entry name" value="Mononeg_mRNAcap"/>
    <property type="match status" value="1"/>
</dbReference>
<keyword evidence="16" id="KW-0506">mRNA capping</keyword>
<dbReference type="InterPro" id="IPR026890">
    <property type="entry name" value="Mononeg_mRNAcap"/>
</dbReference>
<dbReference type="KEGG" id="vg:13436204"/>
<dbReference type="PROSITE" id="PS50526">
    <property type="entry name" value="RDRP_SSRNA_NEG_NONSEG"/>
    <property type="match status" value="1"/>
</dbReference>
<dbReference type="EC" id="2.7.7.48" evidence="3"/>
<evidence type="ECO:0000256" key="24">
    <source>
        <dbReference type="ARBA" id="ARBA00047332"/>
    </source>
</evidence>
<dbReference type="EC" id="2.1.1.375" evidence="21"/>
<evidence type="ECO:0000256" key="15">
    <source>
        <dbReference type="ARBA" id="ARBA00022953"/>
    </source>
</evidence>
<evidence type="ECO:0000256" key="16">
    <source>
        <dbReference type="ARBA" id="ARBA00023042"/>
    </source>
</evidence>
<keyword evidence="8" id="KW-0808">Transferase</keyword>
<name>R4WAJ5_9RHAB</name>
<comment type="catalytic activity">
    <reaction evidence="25">
        <text>a 5'-end (5'-triphosphoguanosine)-adenylyl-adenylyl-cytidylyl-adenosine in mRNA + 2 S-adenosyl-L-methionine = a 5'-end (N(7)-methyl 5'-triphosphoguanosine)-(2'-O-methyladenylyl)-adenylyl-cytidylyl-adenosine in mRNA + 2 S-adenosyl-L-homocysteine + H(+)</text>
        <dbReference type="Rhea" id="RHEA:65376"/>
        <dbReference type="Rhea" id="RHEA-COMP:16797"/>
        <dbReference type="Rhea" id="RHEA-COMP:16798"/>
        <dbReference type="ChEBI" id="CHEBI:15378"/>
        <dbReference type="ChEBI" id="CHEBI:57856"/>
        <dbReference type="ChEBI" id="CHEBI:59789"/>
        <dbReference type="ChEBI" id="CHEBI:156483"/>
        <dbReference type="ChEBI" id="CHEBI:156484"/>
        <dbReference type="EC" id="2.1.1.375"/>
    </reaction>
</comment>
<evidence type="ECO:0000259" key="28">
    <source>
        <dbReference type="PROSITE" id="PS51590"/>
    </source>
</evidence>
<dbReference type="PROSITE" id="PS51590">
    <property type="entry name" value="SAM_MT_MNV_L"/>
    <property type="match status" value="1"/>
</dbReference>
<comment type="catalytic activity">
    <reaction evidence="19">
        <text>a 5'-end triphospho-adenylyl-adenylyl-cytidylyl-adenosine in mRNA + GDP + H(+) = a 5'-end (5'-triphosphoguanosine)-adenylyl-adenylyl-cytidylyl-adenosine in mRNA + diphosphate</text>
        <dbReference type="Rhea" id="RHEA:65436"/>
        <dbReference type="Rhea" id="RHEA-COMP:16797"/>
        <dbReference type="Rhea" id="RHEA-COMP:16799"/>
        <dbReference type="ChEBI" id="CHEBI:15378"/>
        <dbReference type="ChEBI" id="CHEBI:33019"/>
        <dbReference type="ChEBI" id="CHEBI:58189"/>
        <dbReference type="ChEBI" id="CHEBI:156484"/>
        <dbReference type="ChEBI" id="CHEBI:156503"/>
        <dbReference type="EC" id="2.7.7.88"/>
    </reaction>
</comment>
<comment type="subcellular location">
    <subcellularLocation>
        <location evidence="1">Host cytoplasm</location>
    </subcellularLocation>
    <subcellularLocation>
        <location evidence="2">Virion</location>
    </subcellularLocation>
</comment>
<evidence type="ECO:0000256" key="10">
    <source>
        <dbReference type="ARBA" id="ARBA00022695"/>
    </source>
</evidence>
<dbReference type="GO" id="GO:0044423">
    <property type="term" value="C:virion component"/>
    <property type="evidence" value="ECO:0007669"/>
    <property type="project" value="UniProtKB-KW"/>
</dbReference>
<evidence type="ECO:0000259" key="27">
    <source>
        <dbReference type="PROSITE" id="PS50526"/>
    </source>
</evidence>
<evidence type="ECO:0000256" key="22">
    <source>
        <dbReference type="ARBA" id="ARBA00030436"/>
    </source>
</evidence>
<evidence type="ECO:0000256" key="12">
    <source>
        <dbReference type="ARBA" id="ARBA00022801"/>
    </source>
</evidence>
<keyword evidence="18" id="KW-0511">Multifunctional enzyme</keyword>
<dbReference type="GO" id="GO:0030430">
    <property type="term" value="C:host cell cytoplasm"/>
    <property type="evidence" value="ECO:0007669"/>
    <property type="project" value="UniProtKB-SubCell"/>
</dbReference>
<dbReference type="EMBL" id="AB735628">
    <property type="protein sequence ID" value="BAM36035.2"/>
    <property type="molecule type" value="Viral_cRNA"/>
</dbReference>
<evidence type="ECO:0000256" key="26">
    <source>
        <dbReference type="ARBA" id="ARBA00048548"/>
    </source>
</evidence>
<keyword evidence="7" id="KW-0507">mRNA processing</keyword>
<evidence type="ECO:0000256" key="20">
    <source>
        <dbReference type="ARBA" id="ARBA00024499"/>
    </source>
</evidence>
<evidence type="ECO:0000256" key="3">
    <source>
        <dbReference type="ARBA" id="ARBA00012494"/>
    </source>
</evidence>
<dbReference type="Proteomes" id="UP000157474">
    <property type="component" value="Segment"/>
</dbReference>
<evidence type="ECO:0000256" key="19">
    <source>
        <dbReference type="ARBA" id="ARBA00024494"/>
    </source>
</evidence>
<dbReference type="InterPro" id="IPR014023">
    <property type="entry name" value="Mononeg_RNA_pol_cat"/>
</dbReference>
<comment type="catalytic activity">
    <reaction evidence="20">
        <text>a 5'-end (5'-triphosphoguanosine)-(2'-O-methyladenylyl)-adenylyl-cytidylyl-adenosine in mRNA + S-adenosyl-L-methionine = a 5'-end (N(7)-methyl 5'-triphosphoguanosine)-(2'-O-methyladenylyl)-adenylyl-cytidylyl-adenosine in mRNA + S-adenosyl-L-homocysteine</text>
        <dbReference type="Rhea" id="RHEA:65440"/>
        <dbReference type="Rhea" id="RHEA-COMP:16798"/>
        <dbReference type="Rhea" id="RHEA-COMP:16801"/>
        <dbReference type="ChEBI" id="CHEBI:57856"/>
        <dbReference type="ChEBI" id="CHEBI:59789"/>
        <dbReference type="ChEBI" id="CHEBI:156482"/>
        <dbReference type="ChEBI" id="CHEBI:156483"/>
    </reaction>
</comment>
<dbReference type="RefSeq" id="YP_006576506.2">
    <property type="nucleotide sequence ID" value="NC_018381.2"/>
</dbReference>
<keyword evidence="5 29" id="KW-0696">RNA-directed RNA polymerase</keyword>
<protein>
    <recommendedName>
        <fullName evidence="23">Replicase</fullName>
        <ecNumber evidence="21">2.1.1.375</ecNumber>
        <ecNumber evidence="3">2.7.7.48</ecNumber>
        <ecNumber evidence="4">2.7.7.88</ecNumber>
    </recommendedName>
    <alternativeName>
        <fullName evidence="22">Transcriptase</fullName>
    </alternativeName>
</protein>
<feature type="domain" description="RdRp catalytic" evidence="27">
    <location>
        <begin position="576"/>
        <end position="761"/>
    </location>
</feature>
<dbReference type="GO" id="GO:0004482">
    <property type="term" value="F:mRNA 5'-cap (guanine-N7-)-methyltransferase activity"/>
    <property type="evidence" value="ECO:0007669"/>
    <property type="project" value="InterPro"/>
</dbReference>
<evidence type="ECO:0000313" key="30">
    <source>
        <dbReference type="Proteomes" id="UP000157474"/>
    </source>
</evidence>
<evidence type="ECO:0000256" key="5">
    <source>
        <dbReference type="ARBA" id="ARBA00022484"/>
    </source>
</evidence>
<evidence type="ECO:0000256" key="4">
    <source>
        <dbReference type="ARBA" id="ARBA00012582"/>
    </source>
</evidence>
<dbReference type="GO" id="GO:0003924">
    <property type="term" value="F:GTPase activity"/>
    <property type="evidence" value="ECO:0007669"/>
    <property type="project" value="RHEA"/>
</dbReference>
<keyword evidence="30" id="KW-1185">Reference proteome</keyword>